<keyword evidence="3" id="KW-0032">Aminotransferase</keyword>
<dbReference type="Gene3D" id="2.10.25.30">
    <property type="entry name" value="EGF-like, alliinase"/>
    <property type="match status" value="1"/>
</dbReference>
<accession>A0ABC8TXD7</accession>
<gene>
    <name evidence="7" type="ORF">ILEXP_LOCUS43880</name>
</gene>
<comment type="similarity">
    <text evidence="2">Belongs to the alliinase family.</text>
</comment>
<keyword evidence="3" id="KW-0808">Transferase</keyword>
<dbReference type="InterPro" id="IPR050478">
    <property type="entry name" value="Ethylene_sulfur-biosynth"/>
</dbReference>
<keyword evidence="4" id="KW-0663">Pyridoxal phosphate</keyword>
<feature type="domain" description="Alliinase EGF-like" evidence="5">
    <location>
        <begin position="40"/>
        <end position="94"/>
    </location>
</feature>
<dbReference type="PANTHER" id="PTHR43795">
    <property type="entry name" value="BIFUNCTIONAL ASPARTATE AMINOTRANSFERASE AND GLUTAMATE/ASPARTATE-PREPHENATE AMINOTRANSFERASE-RELATED"/>
    <property type="match status" value="1"/>
</dbReference>
<keyword evidence="8" id="KW-1185">Reference proteome</keyword>
<evidence type="ECO:0000256" key="4">
    <source>
        <dbReference type="ARBA" id="ARBA00022898"/>
    </source>
</evidence>
<dbReference type="AlphaFoldDB" id="A0ABC8TXD7"/>
<dbReference type="Gene3D" id="3.40.640.10">
    <property type="entry name" value="Type I PLP-dependent aspartate aminotransferase-like (Major domain)"/>
    <property type="match status" value="1"/>
</dbReference>
<organism evidence="7 8">
    <name type="scientific">Ilex paraguariensis</name>
    <name type="common">yerba mate</name>
    <dbReference type="NCBI Taxonomy" id="185542"/>
    <lineage>
        <taxon>Eukaryota</taxon>
        <taxon>Viridiplantae</taxon>
        <taxon>Streptophyta</taxon>
        <taxon>Embryophyta</taxon>
        <taxon>Tracheophyta</taxon>
        <taxon>Spermatophyta</taxon>
        <taxon>Magnoliopsida</taxon>
        <taxon>eudicotyledons</taxon>
        <taxon>Gunneridae</taxon>
        <taxon>Pentapetalae</taxon>
        <taxon>asterids</taxon>
        <taxon>campanulids</taxon>
        <taxon>Aquifoliales</taxon>
        <taxon>Aquifoliaceae</taxon>
        <taxon>Ilex</taxon>
    </lineage>
</organism>
<dbReference type="SUPFAM" id="SSF53383">
    <property type="entry name" value="PLP-dependent transferases"/>
    <property type="match status" value="1"/>
</dbReference>
<comment type="caution">
    <text evidence="7">The sequence shown here is derived from an EMBL/GenBank/DDBJ whole genome shotgun (WGS) entry which is preliminary data.</text>
</comment>
<name>A0ABC8TXD7_9AQUA</name>
<dbReference type="Gene3D" id="3.90.1150.10">
    <property type="entry name" value="Aspartate Aminotransferase, domain 1"/>
    <property type="match status" value="1"/>
</dbReference>
<dbReference type="GO" id="GO:0008483">
    <property type="term" value="F:transaminase activity"/>
    <property type="evidence" value="ECO:0007669"/>
    <property type="project" value="UniProtKB-KW"/>
</dbReference>
<dbReference type="InterPro" id="IPR006947">
    <property type="entry name" value="EGF_alliinase"/>
</dbReference>
<evidence type="ECO:0000313" key="8">
    <source>
        <dbReference type="Proteomes" id="UP001642360"/>
    </source>
</evidence>
<dbReference type="PANTHER" id="PTHR43795:SF20">
    <property type="entry name" value="TRYPTOPHAN AMINOTRANSFERASE-RELATED PROTEIN 3"/>
    <property type="match status" value="1"/>
</dbReference>
<evidence type="ECO:0000259" key="5">
    <source>
        <dbReference type="Pfam" id="PF04863"/>
    </source>
</evidence>
<evidence type="ECO:0008006" key="9">
    <source>
        <dbReference type="Google" id="ProtNLM"/>
    </source>
</evidence>
<dbReference type="InterPro" id="IPR015424">
    <property type="entry name" value="PyrdxlP-dep_Trfase"/>
</dbReference>
<dbReference type="EMBL" id="CAUOFW020006292">
    <property type="protein sequence ID" value="CAK9174143.1"/>
    <property type="molecule type" value="Genomic_DNA"/>
</dbReference>
<feature type="domain" description="Alliinase C-terminal" evidence="6">
    <location>
        <begin position="96"/>
        <end position="450"/>
    </location>
</feature>
<protein>
    <recommendedName>
        <fullName evidence="9">Tryptophan aminotransferase-related protein 4</fullName>
    </recommendedName>
</protein>
<evidence type="ECO:0000313" key="7">
    <source>
        <dbReference type="EMBL" id="CAK9174143.1"/>
    </source>
</evidence>
<sequence>MAMKPMIKSCCCGPCLVASIILNILFLTNLYVGVKWNDLSWSQRASAEAEAVAAPSCSGHGRAYLDGLLVDGKPACECNSCFGGSDCSEFSPDCVADADSGDPLYLEPFWMKHAASSAVLVAGWHRMSYRFSDGSVISQELEKHIRKVHAIAGNAVTDGRYIVVGAGSTHLLGAAVYALSTGNSSSPAKVVASTPYYPLYKQQVDYFRAVDFEFEGDASLLNNTSDTTSRIIEFVTSPNNPDCQLRKAVLNGPSVRTIHDHAYYWPHYSAIPAPADEDLMIFTISKLTGHAGTRFGWALVKDEAVYQRMLEYISMSELVTSKDTQLRALQLLKVVLEGDARQIFDFAFHRMRDRWEKLSKTLSTSKRFSLQVIAPQYCTFYQKVRGPSPAYAWLKCEREEDGDCTVVLRSANIIGREGTMFNTGSRYVRLSLLKRDDDFNFLLNMIKKLVSEEYRAENMGRLQSIIG</sequence>
<evidence type="ECO:0000259" key="6">
    <source>
        <dbReference type="Pfam" id="PF04864"/>
    </source>
</evidence>
<evidence type="ECO:0000256" key="2">
    <source>
        <dbReference type="ARBA" id="ARBA00006312"/>
    </source>
</evidence>
<dbReference type="InterPro" id="IPR006948">
    <property type="entry name" value="Alliinase_C"/>
</dbReference>
<dbReference type="InterPro" id="IPR037029">
    <property type="entry name" value="Alliinase_N_sf"/>
</dbReference>
<dbReference type="InterPro" id="IPR015421">
    <property type="entry name" value="PyrdxlP-dep_Trfase_major"/>
</dbReference>
<proteinExistence type="inferred from homology"/>
<dbReference type="Pfam" id="PF04864">
    <property type="entry name" value="Alliinase_C"/>
    <property type="match status" value="1"/>
</dbReference>
<dbReference type="Proteomes" id="UP001642360">
    <property type="component" value="Unassembled WGS sequence"/>
</dbReference>
<evidence type="ECO:0000256" key="3">
    <source>
        <dbReference type="ARBA" id="ARBA00022576"/>
    </source>
</evidence>
<evidence type="ECO:0000256" key="1">
    <source>
        <dbReference type="ARBA" id="ARBA00001933"/>
    </source>
</evidence>
<dbReference type="InterPro" id="IPR015422">
    <property type="entry name" value="PyrdxlP-dep_Trfase_small"/>
</dbReference>
<reference evidence="7 8" key="1">
    <citation type="submission" date="2024-02" db="EMBL/GenBank/DDBJ databases">
        <authorList>
            <person name="Vignale AGUSTIN F."/>
            <person name="Sosa J E."/>
            <person name="Modenutti C."/>
        </authorList>
    </citation>
    <scope>NUCLEOTIDE SEQUENCE [LARGE SCALE GENOMIC DNA]</scope>
</reference>
<comment type="cofactor">
    <cofactor evidence="1">
        <name>pyridoxal 5'-phosphate</name>
        <dbReference type="ChEBI" id="CHEBI:597326"/>
    </cofactor>
</comment>
<dbReference type="CDD" id="cd00609">
    <property type="entry name" value="AAT_like"/>
    <property type="match status" value="1"/>
</dbReference>
<dbReference type="Pfam" id="PF04863">
    <property type="entry name" value="EGF_alliinase"/>
    <property type="match status" value="1"/>
</dbReference>